<evidence type="ECO:0000256" key="1">
    <source>
        <dbReference type="SAM" id="MobiDB-lite"/>
    </source>
</evidence>
<dbReference type="HOGENOM" id="CLU_1636533_0_0_1"/>
<dbReference type="Proteomes" id="UP000054485">
    <property type="component" value="Unassembled WGS sequence"/>
</dbReference>
<gene>
    <name evidence="2" type="ORF">CY34DRAFT_111031</name>
</gene>
<name>A0A0C9ZSJ8_9AGAM</name>
<dbReference type="OrthoDB" id="2684004at2759"/>
<feature type="region of interest" description="Disordered" evidence="1">
    <location>
        <begin position="141"/>
        <end position="162"/>
    </location>
</feature>
<feature type="region of interest" description="Disordered" evidence="1">
    <location>
        <begin position="1"/>
        <end position="22"/>
    </location>
</feature>
<accession>A0A0C9ZSJ8</accession>
<evidence type="ECO:0000313" key="3">
    <source>
        <dbReference type="Proteomes" id="UP000054485"/>
    </source>
</evidence>
<keyword evidence="3" id="KW-1185">Reference proteome</keyword>
<evidence type="ECO:0000313" key="2">
    <source>
        <dbReference type="EMBL" id="KIK32266.1"/>
    </source>
</evidence>
<dbReference type="InParanoid" id="A0A0C9ZSJ8"/>
<dbReference type="AlphaFoldDB" id="A0A0C9ZSJ8"/>
<protein>
    <submittedName>
        <fullName evidence="2">Uncharacterized protein</fullName>
    </submittedName>
</protein>
<reference evidence="2 3" key="1">
    <citation type="submission" date="2014-04" db="EMBL/GenBank/DDBJ databases">
        <authorList>
            <consortium name="DOE Joint Genome Institute"/>
            <person name="Kuo A."/>
            <person name="Ruytinx J."/>
            <person name="Rineau F."/>
            <person name="Colpaert J."/>
            <person name="Kohler A."/>
            <person name="Nagy L.G."/>
            <person name="Floudas D."/>
            <person name="Copeland A."/>
            <person name="Barry K.W."/>
            <person name="Cichocki N."/>
            <person name="Veneault-Fourrey C."/>
            <person name="LaButti K."/>
            <person name="Lindquist E.A."/>
            <person name="Lipzen A."/>
            <person name="Lundell T."/>
            <person name="Morin E."/>
            <person name="Murat C."/>
            <person name="Sun H."/>
            <person name="Tunlid A."/>
            <person name="Henrissat B."/>
            <person name="Grigoriev I.V."/>
            <person name="Hibbett D.S."/>
            <person name="Martin F."/>
            <person name="Nordberg H.P."/>
            <person name="Cantor M.N."/>
            <person name="Hua S.X."/>
        </authorList>
    </citation>
    <scope>NUCLEOTIDE SEQUENCE [LARGE SCALE GENOMIC DNA]</scope>
    <source>
        <strain evidence="2 3">UH-Slu-Lm8-n1</strain>
    </source>
</reference>
<sequence length="162" mass="17425">MAPHLHHVSQGSSKSTGGKAIKDEHSEISNSVLPSKSTGGTGQATMNENKEKSMEVFTGSTHHHNPTIQVHVHPEDIASFAQFGFNEHAKQLANQTGFQAAVIEGVYKHVSNFKQTKKIVKAMCTAAMECAKVEIEGQEMEDLYENTGSGSEDEAADAGSKK</sequence>
<reference evidence="3" key="2">
    <citation type="submission" date="2015-01" db="EMBL/GenBank/DDBJ databases">
        <title>Evolutionary Origins and Diversification of the Mycorrhizal Mutualists.</title>
        <authorList>
            <consortium name="DOE Joint Genome Institute"/>
            <consortium name="Mycorrhizal Genomics Consortium"/>
            <person name="Kohler A."/>
            <person name="Kuo A."/>
            <person name="Nagy L.G."/>
            <person name="Floudas D."/>
            <person name="Copeland A."/>
            <person name="Barry K.W."/>
            <person name="Cichocki N."/>
            <person name="Veneault-Fourrey C."/>
            <person name="LaButti K."/>
            <person name="Lindquist E.A."/>
            <person name="Lipzen A."/>
            <person name="Lundell T."/>
            <person name="Morin E."/>
            <person name="Murat C."/>
            <person name="Riley R."/>
            <person name="Ohm R."/>
            <person name="Sun H."/>
            <person name="Tunlid A."/>
            <person name="Henrissat B."/>
            <person name="Grigoriev I.V."/>
            <person name="Hibbett D.S."/>
            <person name="Martin F."/>
        </authorList>
    </citation>
    <scope>NUCLEOTIDE SEQUENCE [LARGE SCALE GENOMIC DNA]</scope>
    <source>
        <strain evidence="3">UH-Slu-Lm8-n1</strain>
    </source>
</reference>
<organism evidence="2 3">
    <name type="scientific">Suillus luteus UH-Slu-Lm8-n1</name>
    <dbReference type="NCBI Taxonomy" id="930992"/>
    <lineage>
        <taxon>Eukaryota</taxon>
        <taxon>Fungi</taxon>
        <taxon>Dikarya</taxon>
        <taxon>Basidiomycota</taxon>
        <taxon>Agaricomycotina</taxon>
        <taxon>Agaricomycetes</taxon>
        <taxon>Agaricomycetidae</taxon>
        <taxon>Boletales</taxon>
        <taxon>Suillineae</taxon>
        <taxon>Suillaceae</taxon>
        <taxon>Suillus</taxon>
    </lineage>
</organism>
<proteinExistence type="predicted"/>
<dbReference type="EMBL" id="KN836311">
    <property type="protein sequence ID" value="KIK32266.1"/>
    <property type="molecule type" value="Genomic_DNA"/>
</dbReference>